<name>A0A6L7GUD8_9ACTN</name>
<dbReference type="InterPro" id="IPR029066">
    <property type="entry name" value="PLP-binding_barrel"/>
</dbReference>
<evidence type="ECO:0000313" key="2">
    <source>
        <dbReference type="Proteomes" id="UP000475545"/>
    </source>
</evidence>
<protein>
    <submittedName>
        <fullName evidence="1">Amino acid deaminase/aldolase</fullName>
    </submittedName>
</protein>
<evidence type="ECO:0000313" key="1">
    <source>
        <dbReference type="EMBL" id="MXP23624.1"/>
    </source>
</evidence>
<reference evidence="1 2" key="1">
    <citation type="submission" date="2019-11" db="EMBL/GenBank/DDBJ databases">
        <title>Gordonia sp. nov., a novel actinobacterium isolated from mangrove soil in Hainan.</title>
        <authorList>
            <person name="Huang X."/>
            <person name="Xie Y."/>
            <person name="Chu X."/>
            <person name="Xiao K."/>
        </authorList>
    </citation>
    <scope>NUCLEOTIDE SEQUENCE [LARGE SCALE GENOMIC DNA]</scope>
    <source>
        <strain evidence="1 2">HNM0687</strain>
    </source>
</reference>
<dbReference type="AlphaFoldDB" id="A0A6L7GUD8"/>
<comment type="caution">
    <text evidence="1">The sequence shown here is derived from an EMBL/GenBank/DDBJ whole genome shotgun (WGS) entry which is preliminary data.</text>
</comment>
<dbReference type="InterPro" id="IPR051466">
    <property type="entry name" value="D-amino_acid_metab_enzyme"/>
</dbReference>
<gene>
    <name evidence="1" type="ORF">GIY30_19990</name>
</gene>
<accession>A0A6L7GUD8</accession>
<keyword evidence="2" id="KW-1185">Reference proteome</keyword>
<sequence length="428" mass="46128">MWISRQMTERTATTPGPRAWNITDTEHWGGIDAAIRESGLDSPVLALDLAALEHNTRDLTRRAGGVPLRLATKSLRVRSVIDDVLRRPGFSSALAYDLAEAHWLATQSDVSEVLVGYPSTRRQAITEFVHDETAVHRVTVLVDSVAHLDLIDAAVPPARRPTIRTAIDVDASYRLARGRIHLGVRRSPIHSRVEAVELARAIVRRPGYALVGAMSYEAQIAGVADALPGRRFTNLGVGLMQRRSMAELRRRRGRIIAALGEVADLEFVNAGGTGSLEQTSTDPSVTDIAAGSGLFGGHLFDGYSRFRPAPALGFGLDVTRRPAAGIITCAGGGWIASGPPGPDRLPKPVWPDGLAYVHTEAAGEVQTPLRGTAADSLAIGDRVWFRHTKSGEICERATAVALIERDGSGRARVRDVVPTYRGEGKCFL</sequence>
<organism evidence="1 2">
    <name type="scientific">Gordonia mangrovi</name>
    <dbReference type="NCBI Taxonomy" id="2665643"/>
    <lineage>
        <taxon>Bacteria</taxon>
        <taxon>Bacillati</taxon>
        <taxon>Actinomycetota</taxon>
        <taxon>Actinomycetes</taxon>
        <taxon>Mycobacteriales</taxon>
        <taxon>Gordoniaceae</taxon>
        <taxon>Gordonia</taxon>
    </lineage>
</organism>
<dbReference type="SUPFAM" id="SSF51419">
    <property type="entry name" value="PLP-binding barrel"/>
    <property type="match status" value="1"/>
</dbReference>
<dbReference type="PANTHER" id="PTHR28004">
    <property type="entry name" value="ZGC:162816-RELATED"/>
    <property type="match status" value="1"/>
</dbReference>
<dbReference type="GO" id="GO:0036088">
    <property type="term" value="P:D-serine catabolic process"/>
    <property type="evidence" value="ECO:0007669"/>
    <property type="project" value="TreeGrafter"/>
</dbReference>
<dbReference type="GO" id="GO:0008721">
    <property type="term" value="F:D-serine ammonia-lyase activity"/>
    <property type="evidence" value="ECO:0007669"/>
    <property type="project" value="TreeGrafter"/>
</dbReference>
<dbReference type="PANTHER" id="PTHR28004:SF2">
    <property type="entry name" value="D-SERINE DEHYDRATASE"/>
    <property type="match status" value="1"/>
</dbReference>
<dbReference type="Gene3D" id="3.20.20.10">
    <property type="entry name" value="Alanine racemase"/>
    <property type="match status" value="1"/>
</dbReference>
<dbReference type="Proteomes" id="UP000475545">
    <property type="component" value="Unassembled WGS sequence"/>
</dbReference>
<dbReference type="EMBL" id="WMBR01000006">
    <property type="protein sequence ID" value="MXP23624.1"/>
    <property type="molecule type" value="Genomic_DNA"/>
</dbReference>
<proteinExistence type="predicted"/>